<dbReference type="EMBL" id="JAAOYO010000003">
    <property type="protein sequence ID" value="NII41608.1"/>
    <property type="molecule type" value="Genomic_DNA"/>
</dbReference>
<feature type="transmembrane region" description="Helical" evidence="3">
    <location>
        <begin position="64"/>
        <end position="83"/>
    </location>
</feature>
<sequence length="442" mass="46316">MTKTPAGPTVVPDTAVDRAGAAPGRTGARTTPVTNQAVIAVVSVLAAVCSVLLPWLTVTDATSMWTGTALAVVGLAFTVLLTARPSLLRFELLVPALDFVAIGLLRYGTGDARSPFLAAVLLPLIWIAARPGRQNVLYPLVGTAATFLVPMLLGHADLGASEVVRLVVVLVVFTAVAGVTNELARQGAFRLQTVQELRQQAEAEISQAALVQRSLLPVSTADLPAVFTVRAVCLPTRSVGGDFYDWFPTTDGAAFTLGDVMGKGVGAGMIAAVVRSVLRSSVRVGAPDEAVSRTATGLDVGLDAPATEQFTTCFHMHLDVDGVARWVDAGHGLALVLRAHGGHEWLRSTDTPIGVGTSWTTQETVLGHGDVVLVVSDGVLDLFGDGMDALDRFEAFAVAESDPERLVSQLEELGRAGHHSDDVTVLAVRYDARPDGAVTPPR</sequence>
<keyword evidence="6" id="KW-1185">Reference proteome</keyword>
<feature type="transmembrane region" description="Helical" evidence="3">
    <location>
        <begin position="37"/>
        <end position="58"/>
    </location>
</feature>
<dbReference type="Proteomes" id="UP001318300">
    <property type="component" value="Unassembled WGS sequence"/>
</dbReference>
<feature type="compositionally biased region" description="Low complexity" evidence="2">
    <location>
        <begin position="18"/>
        <end position="28"/>
    </location>
</feature>
<evidence type="ECO:0000256" key="2">
    <source>
        <dbReference type="SAM" id="MobiDB-lite"/>
    </source>
</evidence>
<keyword evidence="3" id="KW-0472">Membrane</keyword>
<feature type="transmembrane region" description="Helical" evidence="3">
    <location>
        <begin position="136"/>
        <end position="154"/>
    </location>
</feature>
<keyword evidence="1" id="KW-0378">Hydrolase</keyword>
<dbReference type="Gene3D" id="3.60.40.10">
    <property type="entry name" value="PPM-type phosphatase domain"/>
    <property type="match status" value="1"/>
</dbReference>
<comment type="caution">
    <text evidence="5">The sequence shown here is derived from an EMBL/GenBank/DDBJ whole genome shotgun (WGS) entry which is preliminary data.</text>
</comment>
<feature type="transmembrane region" description="Helical" evidence="3">
    <location>
        <begin position="113"/>
        <end position="129"/>
    </location>
</feature>
<proteinExistence type="predicted"/>
<evidence type="ECO:0000313" key="5">
    <source>
        <dbReference type="EMBL" id="NII41608.1"/>
    </source>
</evidence>
<dbReference type="Pfam" id="PF07228">
    <property type="entry name" value="SpoIIE"/>
    <property type="match status" value="1"/>
</dbReference>
<dbReference type="PANTHER" id="PTHR43156:SF2">
    <property type="entry name" value="STAGE II SPORULATION PROTEIN E"/>
    <property type="match status" value="1"/>
</dbReference>
<feature type="transmembrane region" description="Helical" evidence="3">
    <location>
        <begin position="166"/>
        <end position="184"/>
    </location>
</feature>
<keyword evidence="3" id="KW-0812">Transmembrane</keyword>
<dbReference type="SMART" id="SM00331">
    <property type="entry name" value="PP2C_SIG"/>
    <property type="match status" value="1"/>
</dbReference>
<accession>A0ABX0TBP2</accession>
<evidence type="ECO:0000256" key="3">
    <source>
        <dbReference type="SAM" id="Phobius"/>
    </source>
</evidence>
<name>A0ABX0TBP2_9MICO</name>
<organism evidence="5 6">
    <name type="scientific">Curtobacterium salicis</name>
    <dbReference type="NCBI Taxonomy" id="1779862"/>
    <lineage>
        <taxon>Bacteria</taxon>
        <taxon>Bacillati</taxon>
        <taxon>Actinomycetota</taxon>
        <taxon>Actinomycetes</taxon>
        <taxon>Micrococcales</taxon>
        <taxon>Microbacteriaceae</taxon>
        <taxon>Curtobacterium</taxon>
    </lineage>
</organism>
<feature type="region of interest" description="Disordered" evidence="2">
    <location>
        <begin position="1"/>
        <end position="28"/>
    </location>
</feature>
<dbReference type="InterPro" id="IPR052016">
    <property type="entry name" value="Bact_Sigma-Reg"/>
</dbReference>
<dbReference type="PANTHER" id="PTHR43156">
    <property type="entry name" value="STAGE II SPORULATION PROTEIN E-RELATED"/>
    <property type="match status" value="1"/>
</dbReference>
<feature type="transmembrane region" description="Helical" evidence="3">
    <location>
        <begin position="90"/>
        <end position="107"/>
    </location>
</feature>
<dbReference type="InterPro" id="IPR001932">
    <property type="entry name" value="PPM-type_phosphatase-like_dom"/>
</dbReference>
<reference evidence="5 6" key="1">
    <citation type="submission" date="2020-03" db="EMBL/GenBank/DDBJ databases">
        <title>Above-ground endophytic microbial communities from plants in different locations in the United States.</title>
        <authorList>
            <person name="Frank C."/>
        </authorList>
    </citation>
    <scope>NUCLEOTIDE SEQUENCE [LARGE SCALE GENOMIC DNA]</scope>
    <source>
        <strain evidence="5 6">WW7</strain>
    </source>
</reference>
<gene>
    <name evidence="5" type="ORF">E9228_002255</name>
</gene>
<evidence type="ECO:0000313" key="6">
    <source>
        <dbReference type="Proteomes" id="UP001318300"/>
    </source>
</evidence>
<dbReference type="RefSeq" id="WP_166780627.1">
    <property type="nucleotide sequence ID" value="NZ_JAAOYO010000003.1"/>
</dbReference>
<dbReference type="InterPro" id="IPR036457">
    <property type="entry name" value="PPM-type-like_dom_sf"/>
</dbReference>
<evidence type="ECO:0000256" key="1">
    <source>
        <dbReference type="ARBA" id="ARBA00022801"/>
    </source>
</evidence>
<feature type="domain" description="PPM-type phosphatase" evidence="4">
    <location>
        <begin position="224"/>
        <end position="430"/>
    </location>
</feature>
<protein>
    <recommendedName>
        <fullName evidence="4">PPM-type phosphatase domain-containing protein</fullName>
    </recommendedName>
</protein>
<evidence type="ECO:0000259" key="4">
    <source>
        <dbReference type="SMART" id="SM00331"/>
    </source>
</evidence>
<dbReference type="SUPFAM" id="SSF81606">
    <property type="entry name" value="PP2C-like"/>
    <property type="match status" value="1"/>
</dbReference>
<keyword evidence="3" id="KW-1133">Transmembrane helix</keyword>